<dbReference type="InterPro" id="IPR003593">
    <property type="entry name" value="AAA+_ATPase"/>
</dbReference>
<dbReference type="GO" id="GO:0005524">
    <property type="term" value="F:ATP binding"/>
    <property type="evidence" value="ECO:0007669"/>
    <property type="project" value="UniProtKB-KW"/>
</dbReference>
<feature type="domain" description="ABC transporter" evidence="9">
    <location>
        <begin position="6"/>
        <end position="247"/>
    </location>
</feature>
<keyword evidence="3" id="KW-0762">Sugar transport</keyword>
<dbReference type="GO" id="GO:0016887">
    <property type="term" value="F:ATP hydrolysis activity"/>
    <property type="evidence" value="ECO:0007669"/>
    <property type="project" value="InterPro"/>
</dbReference>
<keyword evidence="4" id="KW-0677">Repeat</keyword>
<evidence type="ECO:0000256" key="2">
    <source>
        <dbReference type="ARBA" id="ARBA00022475"/>
    </source>
</evidence>
<dbReference type="InterPro" id="IPR003439">
    <property type="entry name" value="ABC_transporter-like_ATP-bd"/>
</dbReference>
<accession>A0A8J7KE13</accession>
<dbReference type="PROSITE" id="PS50893">
    <property type="entry name" value="ABC_TRANSPORTER_2"/>
    <property type="match status" value="2"/>
</dbReference>
<evidence type="ECO:0000256" key="5">
    <source>
        <dbReference type="ARBA" id="ARBA00022741"/>
    </source>
</evidence>
<evidence type="ECO:0000256" key="8">
    <source>
        <dbReference type="ARBA" id="ARBA00023136"/>
    </source>
</evidence>
<gene>
    <name evidence="10" type="ORF">IRY55_04975</name>
</gene>
<proteinExistence type="predicted"/>
<evidence type="ECO:0000256" key="6">
    <source>
        <dbReference type="ARBA" id="ARBA00022840"/>
    </source>
</evidence>
<keyword evidence="1" id="KW-0813">Transport</keyword>
<dbReference type="InterPro" id="IPR027417">
    <property type="entry name" value="P-loop_NTPase"/>
</dbReference>
<dbReference type="Gene3D" id="3.40.50.300">
    <property type="entry name" value="P-loop containing nucleotide triphosphate hydrolases"/>
    <property type="match status" value="2"/>
</dbReference>
<reference evidence="10" key="1">
    <citation type="submission" date="2020-11" db="EMBL/GenBank/DDBJ databases">
        <title>Multidrug resistant novel bacterium Savagea serpentis sp. nov., isolated from the scats of a vine snake (Ahaetulla nasuta).</title>
        <authorList>
            <person name="Venkata Ramana V."/>
            <person name="Vikas Patil S."/>
            <person name="Yogita Lugani V."/>
        </authorList>
    </citation>
    <scope>NUCLEOTIDE SEQUENCE</scope>
    <source>
        <strain evidence="10">SN6</strain>
    </source>
</reference>
<keyword evidence="2" id="KW-1003">Cell membrane</keyword>
<dbReference type="RefSeq" id="WP_194562136.1">
    <property type="nucleotide sequence ID" value="NZ_JADKPV010000001.1"/>
</dbReference>
<keyword evidence="7" id="KW-1278">Translocase</keyword>
<feature type="domain" description="ABC transporter" evidence="9">
    <location>
        <begin position="259"/>
        <end position="503"/>
    </location>
</feature>
<dbReference type="InterPro" id="IPR050107">
    <property type="entry name" value="ABC_carbohydrate_import_ATPase"/>
</dbReference>
<dbReference type="PANTHER" id="PTHR43790:SF3">
    <property type="entry name" value="D-ALLOSE IMPORT ATP-BINDING PROTEIN ALSA-RELATED"/>
    <property type="match status" value="1"/>
</dbReference>
<comment type="caution">
    <text evidence="10">The sequence shown here is derived from an EMBL/GenBank/DDBJ whole genome shotgun (WGS) entry which is preliminary data.</text>
</comment>
<dbReference type="Proteomes" id="UP000622653">
    <property type="component" value="Unassembled WGS sequence"/>
</dbReference>
<evidence type="ECO:0000256" key="1">
    <source>
        <dbReference type="ARBA" id="ARBA00022448"/>
    </source>
</evidence>
<dbReference type="CDD" id="cd03215">
    <property type="entry name" value="ABC_Carb_Monos_II"/>
    <property type="match status" value="1"/>
</dbReference>
<dbReference type="Pfam" id="PF00005">
    <property type="entry name" value="ABC_tran"/>
    <property type="match status" value="2"/>
</dbReference>
<keyword evidence="5" id="KW-0547">Nucleotide-binding</keyword>
<name>A0A8J7KE13_9BACL</name>
<evidence type="ECO:0000256" key="3">
    <source>
        <dbReference type="ARBA" id="ARBA00022597"/>
    </source>
</evidence>
<keyword evidence="6 10" id="KW-0067">ATP-binding</keyword>
<dbReference type="InterPro" id="IPR017871">
    <property type="entry name" value="ABC_transporter-like_CS"/>
</dbReference>
<protein>
    <submittedName>
        <fullName evidence="10">Sugar ABC transporter ATP-binding protein</fullName>
    </submittedName>
</protein>
<dbReference type="SMART" id="SM00382">
    <property type="entry name" value="AAA"/>
    <property type="match status" value="2"/>
</dbReference>
<evidence type="ECO:0000256" key="4">
    <source>
        <dbReference type="ARBA" id="ARBA00022737"/>
    </source>
</evidence>
<organism evidence="10 11">
    <name type="scientific">Savagea serpentis</name>
    <dbReference type="NCBI Taxonomy" id="2785297"/>
    <lineage>
        <taxon>Bacteria</taxon>
        <taxon>Bacillati</taxon>
        <taxon>Bacillota</taxon>
        <taxon>Bacilli</taxon>
        <taxon>Bacillales</taxon>
        <taxon>Caryophanaceae</taxon>
        <taxon>Savagea</taxon>
    </lineage>
</organism>
<dbReference type="PANTHER" id="PTHR43790">
    <property type="entry name" value="CARBOHYDRATE TRANSPORT ATP-BINDING PROTEIN MG119-RELATED"/>
    <property type="match status" value="1"/>
</dbReference>
<evidence type="ECO:0000259" key="9">
    <source>
        <dbReference type="PROSITE" id="PS50893"/>
    </source>
</evidence>
<sequence>MKAVELKMNNINIEFPGVHALKGVDFTLKSGTINALIGANGAGKSTLMKILSGSYSHYTGEITLNDKPATIRNPKQAKNLGIDIVHQEVDIALVPYLTVAENILLDKIANNMENRHRIKWKEIHQEAKEVLLQLDIHLPTHRLISELTLADKQMVLIARSLINKPKFLILDEPTAPLSDTETEKLFFTIRKLQNEFNIGIVFISHRLPELFEICENITVMRDGLIVSNKKIKNTTIDEIVKDMLGDESTHLYVKKEKTIGNTTLQVTDLTNHDLSIKNISLHINSGEIVGIAGLVGAGKTELCKTLFGDFPIKSGTIQINEEIQKYKNTAQAVNKGIALVPEERRKEGIFVDEPVYKNFTISHLKNFSSRFNILSQKKEREISKEMIAKLGVKTPNELQNIGLLSGGNQQKVAVGKWLISPAHVYIFDEPTKGIDIGAKAEMFELIDQLASEGKAVLYASSELQEILTITDRIYIMYDNKIVKEVLTKDTSEEEIMFFSTGGTK</sequence>
<dbReference type="CDD" id="cd03216">
    <property type="entry name" value="ABC_Carb_Monos_I"/>
    <property type="match status" value="1"/>
</dbReference>
<keyword evidence="11" id="KW-1185">Reference proteome</keyword>
<keyword evidence="8" id="KW-0472">Membrane</keyword>
<evidence type="ECO:0000313" key="10">
    <source>
        <dbReference type="EMBL" id="MBF4500711.1"/>
    </source>
</evidence>
<dbReference type="PROSITE" id="PS00211">
    <property type="entry name" value="ABC_TRANSPORTER_1"/>
    <property type="match status" value="1"/>
</dbReference>
<evidence type="ECO:0000256" key="7">
    <source>
        <dbReference type="ARBA" id="ARBA00022967"/>
    </source>
</evidence>
<dbReference type="EMBL" id="JADKPV010000001">
    <property type="protein sequence ID" value="MBF4500711.1"/>
    <property type="molecule type" value="Genomic_DNA"/>
</dbReference>
<evidence type="ECO:0000313" key="11">
    <source>
        <dbReference type="Proteomes" id="UP000622653"/>
    </source>
</evidence>
<dbReference type="SUPFAM" id="SSF52540">
    <property type="entry name" value="P-loop containing nucleoside triphosphate hydrolases"/>
    <property type="match status" value="2"/>
</dbReference>
<dbReference type="AlphaFoldDB" id="A0A8J7KE13"/>